<reference evidence="1" key="1">
    <citation type="submission" date="2021-01" db="EMBL/GenBank/DDBJ databases">
        <authorList>
            <person name="Corre E."/>
            <person name="Pelletier E."/>
            <person name="Niang G."/>
            <person name="Scheremetjew M."/>
            <person name="Finn R."/>
            <person name="Kale V."/>
            <person name="Holt S."/>
            <person name="Cochrane G."/>
            <person name="Meng A."/>
            <person name="Brown T."/>
            <person name="Cohen L."/>
        </authorList>
    </citation>
    <scope>NUCLEOTIDE SEQUENCE</scope>
    <source>
        <strain evidence="1">CCCM811</strain>
    </source>
</reference>
<evidence type="ECO:0000313" key="1">
    <source>
        <dbReference type="EMBL" id="CAE0666942.1"/>
    </source>
</evidence>
<accession>A0A7S3YZH1</accession>
<sequence>MCNLISSACAKSAQWPASGMHAAGNKKQPLSRACKACHATRWIGPQRHASRNYFAYMYSACACGSRRLCCHARTPLSADQGTLWTDGGTVDGKRLCVFVRVLLGLDPHHLYVLQHLILPIVLADGHAESPAAAAPGDPEAIGQVTV</sequence>
<name>A0A7S3YZH1_9EUKA</name>
<gene>
    <name evidence="1" type="ORF">LGLO00237_LOCUS18560</name>
</gene>
<dbReference type="AlphaFoldDB" id="A0A7S3YZH1"/>
<proteinExistence type="predicted"/>
<dbReference type="EMBL" id="HBIV01025866">
    <property type="protein sequence ID" value="CAE0666942.1"/>
    <property type="molecule type" value="Transcribed_RNA"/>
</dbReference>
<organism evidence="1">
    <name type="scientific">Lotharella globosa</name>
    <dbReference type="NCBI Taxonomy" id="91324"/>
    <lineage>
        <taxon>Eukaryota</taxon>
        <taxon>Sar</taxon>
        <taxon>Rhizaria</taxon>
        <taxon>Cercozoa</taxon>
        <taxon>Chlorarachniophyceae</taxon>
        <taxon>Lotharella</taxon>
    </lineage>
</organism>
<protein>
    <submittedName>
        <fullName evidence="1">Uncharacterized protein</fullName>
    </submittedName>
</protein>